<evidence type="ECO:0000256" key="2">
    <source>
        <dbReference type="ARBA" id="ARBA00022602"/>
    </source>
</evidence>
<evidence type="ECO:0000313" key="6">
    <source>
        <dbReference type="Proteomes" id="UP000636479"/>
    </source>
</evidence>
<accession>A0A8H6TEC0</accession>
<evidence type="ECO:0000256" key="4">
    <source>
        <dbReference type="ARBA" id="ARBA00022737"/>
    </source>
</evidence>
<proteinExistence type="inferred from homology"/>
<keyword evidence="6" id="KW-1185">Reference proteome</keyword>
<comment type="caution">
    <text evidence="5">The sequence shown here is derived from an EMBL/GenBank/DDBJ whole genome shotgun (WGS) entry which is preliminary data.</text>
</comment>
<organism evidence="5 6">
    <name type="scientific">Mycena indigotica</name>
    <dbReference type="NCBI Taxonomy" id="2126181"/>
    <lineage>
        <taxon>Eukaryota</taxon>
        <taxon>Fungi</taxon>
        <taxon>Dikarya</taxon>
        <taxon>Basidiomycota</taxon>
        <taxon>Agaricomycotina</taxon>
        <taxon>Agaricomycetes</taxon>
        <taxon>Agaricomycetidae</taxon>
        <taxon>Agaricales</taxon>
        <taxon>Marasmiineae</taxon>
        <taxon>Mycenaceae</taxon>
        <taxon>Mycena</taxon>
    </lineage>
</organism>
<keyword evidence="3" id="KW-0808">Transferase</keyword>
<keyword evidence="2" id="KW-0637">Prenyltransferase</keyword>
<protein>
    <submittedName>
        <fullName evidence="5">Uncharacterized protein</fullName>
    </submittedName>
</protein>
<name>A0A8H6TEC0_9AGAR</name>
<evidence type="ECO:0000313" key="5">
    <source>
        <dbReference type="EMBL" id="KAF7315132.1"/>
    </source>
</evidence>
<dbReference type="Proteomes" id="UP000636479">
    <property type="component" value="Unassembled WGS sequence"/>
</dbReference>
<dbReference type="Gene3D" id="1.25.40.120">
    <property type="entry name" value="Protein prenylyltransferase"/>
    <property type="match status" value="1"/>
</dbReference>
<dbReference type="EMBL" id="JACAZF010000001">
    <property type="protein sequence ID" value="KAF7315132.1"/>
    <property type="molecule type" value="Genomic_DNA"/>
</dbReference>
<evidence type="ECO:0000256" key="3">
    <source>
        <dbReference type="ARBA" id="ARBA00022679"/>
    </source>
</evidence>
<dbReference type="AlphaFoldDB" id="A0A8H6TEC0"/>
<gene>
    <name evidence="5" type="ORF">MIND_00027500</name>
</gene>
<evidence type="ECO:0000256" key="1">
    <source>
        <dbReference type="ARBA" id="ARBA00006734"/>
    </source>
</evidence>
<dbReference type="SUPFAM" id="SSF48439">
    <property type="entry name" value="Protein prenylyltransferase"/>
    <property type="match status" value="1"/>
</dbReference>
<dbReference type="OrthoDB" id="1924260at2759"/>
<dbReference type="GO" id="GO:0008318">
    <property type="term" value="F:protein prenyltransferase activity"/>
    <property type="evidence" value="ECO:0007669"/>
    <property type="project" value="InterPro"/>
</dbReference>
<dbReference type="PANTHER" id="PTHR11129">
    <property type="entry name" value="PROTEIN FARNESYLTRANSFERASE ALPHA SUBUNIT/RAB GERANYLGERANYL TRANSFERASE ALPHA SUBUNIT"/>
    <property type="match status" value="1"/>
</dbReference>
<dbReference type="Pfam" id="PF01239">
    <property type="entry name" value="PPTA"/>
    <property type="match status" value="1"/>
</dbReference>
<dbReference type="GeneID" id="59339761"/>
<dbReference type="InterPro" id="IPR002088">
    <property type="entry name" value="Prenyl_trans_a"/>
</dbReference>
<comment type="similarity">
    <text evidence="1">Belongs to the protein prenyltransferase subunit alpha family.</text>
</comment>
<sequence>MADAGAQLVQSLGRILQSTLVSIEIVPGDPETWGASNTEGFLLSQSPEGQNLGVFQKHLYSIYPTAVSMLKTSAHNASAVILLANPAHQTAWNARKHLVLQSEPHFAESELLFSERLMPSSKPAAKESIAWAYRRWLLHYIYGATALPVKRVESEFLLVSKCCELYPRNYFAWSHHYFTVDCLVTALDADHNLDSPYIGVLLGRAHSLRRWIETHVSDFSAMDQYCKLLSRVNSLSYYRHAFSALLDPPTHLHHTIELIQTYPNESLWMFLRALLIVFPQLVESAVSLTSDFESVHRDRFARWVQRIIPGVVL</sequence>
<keyword evidence="4" id="KW-0677">Repeat</keyword>
<dbReference type="GO" id="GO:0005737">
    <property type="term" value="C:cytoplasm"/>
    <property type="evidence" value="ECO:0007669"/>
    <property type="project" value="TreeGrafter"/>
</dbReference>
<reference evidence="5" key="1">
    <citation type="submission" date="2020-05" db="EMBL/GenBank/DDBJ databases">
        <title>Mycena genomes resolve the evolution of fungal bioluminescence.</title>
        <authorList>
            <person name="Tsai I.J."/>
        </authorList>
    </citation>
    <scope>NUCLEOTIDE SEQUENCE</scope>
    <source>
        <strain evidence="5">171206Taipei</strain>
    </source>
</reference>
<dbReference type="RefSeq" id="XP_037225155.1">
    <property type="nucleotide sequence ID" value="XM_037357245.1"/>
</dbReference>
<dbReference type="PANTHER" id="PTHR11129:SF3">
    <property type="entry name" value="PROTEIN PRENYLTRANSFERASE ALPHA SUBUNIT REPEAT-CONTAINING PROTEIN 1"/>
    <property type="match status" value="1"/>
</dbReference>